<organism evidence="1 2">
    <name type="scientific">Segatella maculosa OT 289</name>
    <dbReference type="NCBI Taxonomy" id="999422"/>
    <lineage>
        <taxon>Bacteria</taxon>
        <taxon>Pseudomonadati</taxon>
        <taxon>Bacteroidota</taxon>
        <taxon>Bacteroidia</taxon>
        <taxon>Bacteroidales</taxon>
        <taxon>Prevotellaceae</taxon>
        <taxon>Segatella</taxon>
    </lineage>
</organism>
<gene>
    <name evidence="1" type="ORF">HMPREF9944_02393</name>
</gene>
<sequence>MKLKHIASFLLASFVIVSCDDTTDGIGTSLTDKFDQLEITTDTFNVTTQSISANAVLSRNTSGYVGKFKDPETGTDITADFMTQFSVLEDFNFPESGSIVSKEAGKIYADSCEIRLFHENNVGDTLAPMHLTMYELNKPIEDNKDYYTSFNPITEGYVRSSGLTIGKTYTLADIQSSTSKKANEDHSPCIRIPLNQSYTDKDDKTYKNYGSYVMNKYYESPSNFKNSYKFIHNVIPGFYFKADGGLGSIAKIYNSILYVYFRMQYKDSVYNRIATFGGTQEVMQTTHITNDANALRQLINDNTGTYLKTPAGIFTQMTLPVENIISGHEKDSINTAKITLQRINNTTTSTYPLEAPKKILMIPADSVQTFFQHHNFTNYKNSFVATLSNNGYTFNNIGPMIRMMYATKQSGMASANWNKVVIIPVTTTDMTIQTGGYSASYPTGVYNDMSIRSTKLSGGNVPVKLTVIYTRFK</sequence>
<dbReference type="PATRIC" id="fig|999422.3.peg.2420"/>
<dbReference type="InterPro" id="IPR025366">
    <property type="entry name" value="DUF4270"/>
</dbReference>
<evidence type="ECO:0000313" key="2">
    <source>
        <dbReference type="Proteomes" id="UP000003167"/>
    </source>
</evidence>
<dbReference type="RefSeq" id="WP_008566418.1">
    <property type="nucleotide sequence ID" value="NZ_JH594510.1"/>
</dbReference>
<dbReference type="EMBL" id="AGEK01000039">
    <property type="protein sequence ID" value="EHO67068.1"/>
    <property type="molecule type" value="Genomic_DNA"/>
</dbReference>
<accession>H1HQ68</accession>
<dbReference type="HOGENOM" id="CLU_041004_0_0_10"/>
<dbReference type="PROSITE" id="PS51257">
    <property type="entry name" value="PROKAR_LIPOPROTEIN"/>
    <property type="match status" value="1"/>
</dbReference>
<keyword evidence="2" id="KW-1185">Reference proteome</keyword>
<comment type="caution">
    <text evidence="1">The sequence shown here is derived from an EMBL/GenBank/DDBJ whole genome shotgun (WGS) entry which is preliminary data.</text>
</comment>
<dbReference type="Proteomes" id="UP000003167">
    <property type="component" value="Unassembled WGS sequence"/>
</dbReference>
<dbReference type="Pfam" id="PF14092">
    <property type="entry name" value="DUF4270"/>
    <property type="match status" value="1"/>
</dbReference>
<reference evidence="1 2" key="1">
    <citation type="submission" date="2011-12" db="EMBL/GenBank/DDBJ databases">
        <title>The Genome Sequence of Prevotella maculosa OT 289.</title>
        <authorList>
            <consortium name="The Broad Institute Genome Sequencing Platform"/>
            <person name="Earl A."/>
            <person name="Ward D."/>
            <person name="Feldgarden M."/>
            <person name="Gevers D."/>
            <person name="Izard J."/>
            <person name="Blanton J.M."/>
            <person name="Mathney J."/>
            <person name="Tanner A.C."/>
            <person name="Dewhirst F.E."/>
            <person name="Young S.K."/>
            <person name="Zeng Q."/>
            <person name="Gargeya S."/>
            <person name="Fitzgerald M."/>
            <person name="Haas B."/>
            <person name="Abouelleil A."/>
            <person name="Alvarado L."/>
            <person name="Arachchi H.M."/>
            <person name="Berlin A."/>
            <person name="Chapman S.B."/>
            <person name="Gearin G."/>
            <person name="Goldberg J."/>
            <person name="Griggs A."/>
            <person name="Gujja S."/>
            <person name="Hansen M."/>
            <person name="Heiman D."/>
            <person name="Howarth C."/>
            <person name="Larimer J."/>
            <person name="Lui A."/>
            <person name="MacDonald P.J.P."/>
            <person name="McCowen C."/>
            <person name="Montmayeur A."/>
            <person name="Murphy C."/>
            <person name="Neiman D."/>
            <person name="Pearson M."/>
            <person name="Priest M."/>
            <person name="Roberts A."/>
            <person name="Saif S."/>
            <person name="Shea T."/>
            <person name="Sisk P."/>
            <person name="Stolte C."/>
            <person name="Sykes S."/>
            <person name="Wortman J."/>
            <person name="Nusbaum C."/>
            <person name="Birren B."/>
        </authorList>
    </citation>
    <scope>NUCLEOTIDE SEQUENCE [LARGE SCALE GENOMIC DNA]</scope>
    <source>
        <strain evidence="1 2">OT 289</strain>
    </source>
</reference>
<dbReference type="STRING" id="999422.HMPREF9944_02393"/>
<name>H1HQ68_9BACT</name>
<evidence type="ECO:0000313" key="1">
    <source>
        <dbReference type="EMBL" id="EHO67068.1"/>
    </source>
</evidence>
<evidence type="ECO:0008006" key="3">
    <source>
        <dbReference type="Google" id="ProtNLM"/>
    </source>
</evidence>
<dbReference type="AlphaFoldDB" id="H1HQ68"/>
<dbReference type="OrthoDB" id="1110209at2"/>
<proteinExistence type="predicted"/>
<protein>
    <recommendedName>
        <fullName evidence="3">DUF4270 domain-containing protein</fullName>
    </recommendedName>
</protein>